<name>A0A1B8RTK4_9CLOT</name>
<keyword evidence="3" id="KW-1185">Reference proteome</keyword>
<feature type="transmembrane region" description="Helical" evidence="1">
    <location>
        <begin position="62"/>
        <end position="78"/>
    </location>
</feature>
<keyword evidence="1" id="KW-0472">Membrane</keyword>
<keyword evidence="1" id="KW-0812">Transmembrane</keyword>
<evidence type="ECO:0000256" key="1">
    <source>
        <dbReference type="SAM" id="Phobius"/>
    </source>
</evidence>
<organism evidence="2 3">
    <name type="scientific">Clostridium paraputrificum</name>
    <dbReference type="NCBI Taxonomy" id="29363"/>
    <lineage>
        <taxon>Bacteria</taxon>
        <taxon>Bacillati</taxon>
        <taxon>Bacillota</taxon>
        <taxon>Clostridia</taxon>
        <taxon>Eubacteriales</taxon>
        <taxon>Clostridiaceae</taxon>
        <taxon>Clostridium</taxon>
    </lineage>
</organism>
<dbReference type="EMBL" id="MAPZ01000009">
    <property type="protein sequence ID" value="OBY12161.1"/>
    <property type="molecule type" value="Genomic_DNA"/>
</dbReference>
<accession>A0A1B8RTK4</accession>
<keyword evidence="1" id="KW-1133">Transmembrane helix</keyword>
<feature type="transmembrane region" description="Helical" evidence="1">
    <location>
        <begin position="144"/>
        <end position="162"/>
    </location>
</feature>
<protein>
    <submittedName>
        <fullName evidence="2">Uncharacterized protein</fullName>
    </submittedName>
</protein>
<reference evidence="2 3" key="1">
    <citation type="submission" date="2016-06" db="EMBL/GenBank/DDBJ databases">
        <authorList>
            <person name="Kjaerup R.B."/>
            <person name="Dalgaard T.S."/>
            <person name="Juul-Madsen H.R."/>
        </authorList>
    </citation>
    <scope>NUCLEOTIDE SEQUENCE [LARGE SCALE GENOMIC DNA]</scope>
    <source>
        <strain evidence="2 3">373-A1</strain>
    </source>
</reference>
<gene>
    <name evidence="2" type="ORF">CP373A1_00795</name>
</gene>
<feature type="transmembrane region" description="Helical" evidence="1">
    <location>
        <begin position="209"/>
        <end position="227"/>
    </location>
</feature>
<evidence type="ECO:0000313" key="2">
    <source>
        <dbReference type="EMBL" id="OBY12161.1"/>
    </source>
</evidence>
<feature type="transmembrane region" description="Helical" evidence="1">
    <location>
        <begin position="12"/>
        <end position="28"/>
    </location>
</feature>
<sequence length="511" mass="59610">MKINKLNKIFKNILILFSAISLLAAFFIEQHKTFSLTDILFLTILIILLALLLCWKKQVTNTPILFYDFILISSVFIYDLKTTLIILIASEMLKKGILYFYYKETFYFFNSPEFNEVLIIINSLFLANGAFIVFSQYINDAPLLFSQIIIFNTFQHIFYLLLKYVTYIITLTEQENTHLLDSVISILINFAYSTVFTYLGLVLYTILGYPPILTIFLLNTTICYLFIKNYKITSNNRFLSKLKDSYLISLSPNHNFSEKIYSYIDVLKELIPCSLISIYPIFENYRYTFPICYRCEENISLNNLKLDLNNQNELKDIMESERSNIIKGYRLKNSFSFVSKFNLLNSNFIIVPICYNSPPLAFILIKPKTPNKSYELINNLVNVQQSISLLLIQNYKYVDLIPKSIENIESFISSLDLLISNKVSFTLNVIRNNSQVDIVKYLIKNSDKLDKVFLFNSNHIYVIHAIKDTTNVRNYMKTLTLNNPNLSFSTFEFPIDVNNIKEIITILKTSF</sequence>
<feature type="transmembrane region" description="Helical" evidence="1">
    <location>
        <begin position="34"/>
        <end position="55"/>
    </location>
</feature>
<proteinExistence type="predicted"/>
<dbReference type="RefSeq" id="WP_065254192.1">
    <property type="nucleotide sequence ID" value="NZ_JBCPCP010000015.1"/>
</dbReference>
<dbReference type="AlphaFoldDB" id="A0A1B8RTK4"/>
<evidence type="ECO:0000313" key="3">
    <source>
        <dbReference type="Proteomes" id="UP000092714"/>
    </source>
</evidence>
<comment type="caution">
    <text evidence="2">The sequence shown here is derived from an EMBL/GenBank/DDBJ whole genome shotgun (WGS) entry which is preliminary data.</text>
</comment>
<dbReference type="Proteomes" id="UP000092714">
    <property type="component" value="Unassembled WGS sequence"/>
</dbReference>
<feature type="transmembrane region" description="Helical" evidence="1">
    <location>
        <begin position="114"/>
        <end position="138"/>
    </location>
</feature>